<organism evidence="1 2">
    <name type="scientific">Catenulispora subtropica</name>
    <dbReference type="NCBI Taxonomy" id="450798"/>
    <lineage>
        <taxon>Bacteria</taxon>
        <taxon>Bacillati</taxon>
        <taxon>Actinomycetota</taxon>
        <taxon>Actinomycetes</taxon>
        <taxon>Catenulisporales</taxon>
        <taxon>Catenulisporaceae</taxon>
        <taxon>Catenulispora</taxon>
    </lineage>
</organism>
<keyword evidence="2" id="KW-1185">Reference proteome</keyword>
<evidence type="ECO:0000313" key="1">
    <source>
        <dbReference type="EMBL" id="GAA1965347.1"/>
    </source>
</evidence>
<name>A0ABN2R9V2_9ACTN</name>
<gene>
    <name evidence="1" type="ORF">GCM10009838_23620</name>
</gene>
<evidence type="ECO:0000313" key="2">
    <source>
        <dbReference type="Proteomes" id="UP001499854"/>
    </source>
</evidence>
<dbReference type="EMBL" id="BAAAQM010000010">
    <property type="protein sequence ID" value="GAA1965347.1"/>
    <property type="molecule type" value="Genomic_DNA"/>
</dbReference>
<sequence>MIAALLELLSPRYDTVTVVRSRHGDIELTLRRDQADDLGRRLDVRSPLSMGLKDAGVHVSGGSEVNGVSNLHLSDLAGIRLVELLAAH</sequence>
<proteinExistence type="predicted"/>
<protein>
    <submittedName>
        <fullName evidence="1">Uncharacterized protein</fullName>
    </submittedName>
</protein>
<accession>A0ABN2R9V2</accession>
<dbReference type="RefSeq" id="WP_344657003.1">
    <property type="nucleotide sequence ID" value="NZ_BAAAQM010000010.1"/>
</dbReference>
<comment type="caution">
    <text evidence="1">The sequence shown here is derived from an EMBL/GenBank/DDBJ whole genome shotgun (WGS) entry which is preliminary data.</text>
</comment>
<dbReference type="Proteomes" id="UP001499854">
    <property type="component" value="Unassembled WGS sequence"/>
</dbReference>
<reference evidence="1 2" key="1">
    <citation type="journal article" date="2019" name="Int. J. Syst. Evol. Microbiol.">
        <title>The Global Catalogue of Microorganisms (GCM) 10K type strain sequencing project: providing services to taxonomists for standard genome sequencing and annotation.</title>
        <authorList>
            <consortium name="The Broad Institute Genomics Platform"/>
            <consortium name="The Broad Institute Genome Sequencing Center for Infectious Disease"/>
            <person name="Wu L."/>
            <person name="Ma J."/>
        </authorList>
    </citation>
    <scope>NUCLEOTIDE SEQUENCE [LARGE SCALE GENOMIC DNA]</scope>
    <source>
        <strain evidence="1 2">JCM 16013</strain>
    </source>
</reference>